<keyword evidence="2" id="KW-0808">Transferase</keyword>
<keyword evidence="3" id="KW-1185">Reference proteome</keyword>
<evidence type="ECO:0000259" key="1">
    <source>
        <dbReference type="Pfam" id="PF00534"/>
    </source>
</evidence>
<dbReference type="RefSeq" id="WP_150414703.1">
    <property type="nucleotide sequence ID" value="NZ_VYQF01000002.1"/>
</dbReference>
<reference evidence="2 3" key="1">
    <citation type="submission" date="2019-09" db="EMBL/GenBank/DDBJ databases">
        <title>Draft genome sequence of Ginsengibacter sp. BR5-29.</title>
        <authorList>
            <person name="Im W.-T."/>
        </authorList>
    </citation>
    <scope>NUCLEOTIDE SEQUENCE [LARGE SCALE GENOMIC DNA]</scope>
    <source>
        <strain evidence="2 3">BR5-29</strain>
    </source>
</reference>
<sequence length="417" mass="47519">MESGNSINVLISSFACGPYWGSEVGMGWNWIINLSNHCNLIIITEKGFQKDIEAEVPKLNLANNPTFYYIDIGNKGRELFWKQGSFLFYNYYNKWQRKAYGLSNALISKHDIQIIHQLNLIGFREPGYLWKLAGQIPFVWGPVGGFNQVPLNYIATFSLKNKLFYYSKHLIQHLQVHYHSRVKKALKAANIVFAESTTTKSILKKVYNIESILMNETGADFQDFYQHKLFCDNNSINLLWVGKIQGLKGLPIALQTLKNLKENNIPAKLTIVGDGPDEKACRKLVDRLEINEMVLFTGKIPNMEVKTLMKKFDLLFFTSLKEGTPHVVLEALSNGLPVLCHDACGHGDVVNDSCGVKVPLKSYHQSIQSFTAHIEYLYNSKCKLYDFSKNAKDTVEQCSWEKKAKQVVATYKKLLIK</sequence>
<dbReference type="CDD" id="cd03801">
    <property type="entry name" value="GT4_PimA-like"/>
    <property type="match status" value="1"/>
</dbReference>
<gene>
    <name evidence="2" type="ORF">FW778_10715</name>
</gene>
<comment type="caution">
    <text evidence="2">The sequence shown here is derived from an EMBL/GenBank/DDBJ whole genome shotgun (WGS) entry which is preliminary data.</text>
</comment>
<organism evidence="2 3">
    <name type="scientific">Ginsengibacter hankyongi</name>
    <dbReference type="NCBI Taxonomy" id="2607284"/>
    <lineage>
        <taxon>Bacteria</taxon>
        <taxon>Pseudomonadati</taxon>
        <taxon>Bacteroidota</taxon>
        <taxon>Chitinophagia</taxon>
        <taxon>Chitinophagales</taxon>
        <taxon>Chitinophagaceae</taxon>
        <taxon>Ginsengibacter</taxon>
    </lineage>
</organism>
<dbReference type="GO" id="GO:0016757">
    <property type="term" value="F:glycosyltransferase activity"/>
    <property type="evidence" value="ECO:0007669"/>
    <property type="project" value="InterPro"/>
</dbReference>
<dbReference type="Proteomes" id="UP000326903">
    <property type="component" value="Unassembled WGS sequence"/>
</dbReference>
<dbReference type="InterPro" id="IPR001296">
    <property type="entry name" value="Glyco_trans_1"/>
</dbReference>
<protein>
    <submittedName>
        <fullName evidence="2">Glycosyltransferase</fullName>
    </submittedName>
</protein>
<accession>A0A5J5IGK8</accession>
<dbReference type="SUPFAM" id="SSF53756">
    <property type="entry name" value="UDP-Glycosyltransferase/glycogen phosphorylase"/>
    <property type="match status" value="1"/>
</dbReference>
<dbReference type="PANTHER" id="PTHR45947:SF3">
    <property type="entry name" value="SULFOQUINOVOSYL TRANSFERASE SQD2"/>
    <property type="match status" value="1"/>
</dbReference>
<evidence type="ECO:0000313" key="2">
    <source>
        <dbReference type="EMBL" id="KAA9039294.1"/>
    </source>
</evidence>
<evidence type="ECO:0000313" key="3">
    <source>
        <dbReference type="Proteomes" id="UP000326903"/>
    </source>
</evidence>
<dbReference type="InterPro" id="IPR050194">
    <property type="entry name" value="Glycosyltransferase_grp1"/>
</dbReference>
<feature type="domain" description="Glycosyl transferase family 1" evidence="1">
    <location>
        <begin position="228"/>
        <end position="393"/>
    </location>
</feature>
<proteinExistence type="predicted"/>
<dbReference type="AlphaFoldDB" id="A0A5J5IGK8"/>
<dbReference type="EMBL" id="VYQF01000002">
    <property type="protein sequence ID" value="KAA9039294.1"/>
    <property type="molecule type" value="Genomic_DNA"/>
</dbReference>
<dbReference type="Gene3D" id="3.40.50.2000">
    <property type="entry name" value="Glycogen Phosphorylase B"/>
    <property type="match status" value="2"/>
</dbReference>
<name>A0A5J5IGK8_9BACT</name>
<dbReference type="Pfam" id="PF00534">
    <property type="entry name" value="Glycos_transf_1"/>
    <property type="match status" value="1"/>
</dbReference>
<dbReference type="PANTHER" id="PTHR45947">
    <property type="entry name" value="SULFOQUINOVOSYL TRANSFERASE SQD2"/>
    <property type="match status" value="1"/>
</dbReference>